<protein>
    <recommendedName>
        <fullName evidence="2">NADAR domain-containing protein</fullName>
    </recommendedName>
</protein>
<dbReference type="Proteomes" id="UP000053477">
    <property type="component" value="Unassembled WGS sequence"/>
</dbReference>
<accession>A0A0H2R7W8</accession>
<evidence type="ECO:0000313" key="4">
    <source>
        <dbReference type="Proteomes" id="UP000053477"/>
    </source>
</evidence>
<dbReference type="SUPFAM" id="SSF143990">
    <property type="entry name" value="YbiA-like"/>
    <property type="match status" value="1"/>
</dbReference>
<evidence type="ECO:0000256" key="1">
    <source>
        <dbReference type="SAM" id="MobiDB-lite"/>
    </source>
</evidence>
<dbReference type="AlphaFoldDB" id="A0A0H2R7W8"/>
<dbReference type="Pfam" id="PF08719">
    <property type="entry name" value="NADAR"/>
    <property type="match status" value="1"/>
</dbReference>
<organism evidence="3 4">
    <name type="scientific">Schizopora paradoxa</name>
    <dbReference type="NCBI Taxonomy" id="27342"/>
    <lineage>
        <taxon>Eukaryota</taxon>
        <taxon>Fungi</taxon>
        <taxon>Dikarya</taxon>
        <taxon>Basidiomycota</taxon>
        <taxon>Agaricomycotina</taxon>
        <taxon>Agaricomycetes</taxon>
        <taxon>Hymenochaetales</taxon>
        <taxon>Schizoporaceae</taxon>
        <taxon>Schizopora</taxon>
    </lineage>
</organism>
<proteinExistence type="predicted"/>
<feature type="domain" description="NADAR" evidence="2">
    <location>
        <begin position="60"/>
        <end position="197"/>
    </location>
</feature>
<evidence type="ECO:0000313" key="3">
    <source>
        <dbReference type="EMBL" id="KLO07909.1"/>
    </source>
</evidence>
<name>A0A0H2R7W8_9AGAM</name>
<reference evidence="3 4" key="1">
    <citation type="submission" date="2015-04" db="EMBL/GenBank/DDBJ databases">
        <title>Complete genome sequence of Schizopora paradoxa KUC8140, a cosmopolitan wood degrader in East Asia.</title>
        <authorList>
            <consortium name="DOE Joint Genome Institute"/>
            <person name="Min B."/>
            <person name="Park H."/>
            <person name="Jang Y."/>
            <person name="Kim J.-J."/>
            <person name="Kim K.H."/>
            <person name="Pangilinan J."/>
            <person name="Lipzen A."/>
            <person name="Riley R."/>
            <person name="Grigoriev I.V."/>
            <person name="Spatafora J.W."/>
            <person name="Choi I.-G."/>
        </authorList>
    </citation>
    <scope>NUCLEOTIDE SEQUENCE [LARGE SCALE GENOMIC DNA]</scope>
    <source>
        <strain evidence="3 4">KUC8140</strain>
    </source>
</reference>
<dbReference type="InterPro" id="IPR012816">
    <property type="entry name" value="NADAR"/>
</dbReference>
<dbReference type="Gene3D" id="1.10.357.40">
    <property type="entry name" value="YbiA-like"/>
    <property type="match status" value="1"/>
</dbReference>
<feature type="region of interest" description="Disordered" evidence="1">
    <location>
        <begin position="1"/>
        <end position="52"/>
    </location>
</feature>
<dbReference type="OrthoDB" id="206452at2759"/>
<gene>
    <name evidence="3" type="ORF">SCHPADRAFT_835983</name>
</gene>
<keyword evidence="4" id="KW-1185">Reference proteome</keyword>
<dbReference type="InterPro" id="IPR037238">
    <property type="entry name" value="YbiA-like_sf"/>
</dbReference>
<dbReference type="STRING" id="27342.A0A0H2R7W8"/>
<dbReference type="CDD" id="cd15457">
    <property type="entry name" value="NADAR"/>
    <property type="match status" value="1"/>
</dbReference>
<dbReference type="EMBL" id="KQ086114">
    <property type="protein sequence ID" value="KLO07909.1"/>
    <property type="molecule type" value="Genomic_DNA"/>
</dbReference>
<dbReference type="InParanoid" id="A0A0H2R7W8"/>
<sequence>MSSSEGYSSPVEPRGGIGGWFGRSRRRHDGPPPGFVPNFPPGGIPEEGQEAGPPIEFDRLSRLYSGFTLTSPDTILYKNKLYPTAMHLLEAHKFLGPRNDLAERVRNTSGMAELQEVVNDLASYARSDWDQAVLDKLDDVLHRKFVQHMELRNLLLNTGFSEIIYRDPSDLFWGSGPSGEGENNLGKALMSVRERLRRDMSGRY</sequence>
<evidence type="ECO:0000259" key="2">
    <source>
        <dbReference type="Pfam" id="PF08719"/>
    </source>
</evidence>
<feature type="compositionally biased region" description="Pro residues" evidence="1">
    <location>
        <begin position="31"/>
        <end position="43"/>
    </location>
</feature>